<feature type="signal peptide" evidence="1">
    <location>
        <begin position="1"/>
        <end position="19"/>
    </location>
</feature>
<dbReference type="InterPro" id="IPR033433">
    <property type="entry name" value="GtaA_N"/>
</dbReference>
<sequence length="729" mass="79106">MSSLIRSFSLLFFVAPALCALSWNATPFNPSAMPLAVRSPYLSAWLTQGQGTALNAAWPTFWTGSILGWAGYIKVDGITYNFLGDPVVPGAQKAVQKSSENSSQPHKVYSPVEPNDLVNQSIPLSYLALEVASNDNNAHSVQVYTDISAEWISGDDTLTANWTTTVGDIITHQVQLVNQTTFGEVADHIQQGSAYYSTQGLSGTTYQSGEDIILRAQFINNSKLLNTQDSEFRAVSDRWPVFAFAVDLGNVLDTSQPVVFSVGHIRDPAIEYIVANGATQLRSSYFRTRFSSVGDAISAFLNDYGGALTRAQSFDANVAKDASKIAEDYASIVALAIRQGMASVEITTSKDSTGNFNASDALVFMKEISSDGNVNTVDVIFPAWPLFLYTNPAIGKGLLLPIFEYQATGQYPNEWCVHDLGAHYPQALGHNDGQDLNMPVEESGNMLIMTLSYTQQTNDTSLLTTYYDLLDQWTQFLIADSLTPADQPSTDDFAGSLANQTNLAIKGIIGIKAMSELAALAGDTAKSANYSTIAATYVREFQQLANSSDDKHLTLAYGNDSSWGLTYNLYADKLLNTAVFPESVFNMQTNWYNSVTNDYGLPLDTRHTYTLSGWEIWTAAFVTSSSLRDSLISLVRKYASDGQGSQPFGDWYDATTGAVINTFKARPVVGAHLALLALSPGDVLGPGTGSNSTSSASTSPVLHILPPAVYKPHQWRPDEYCRPIPGGLY</sequence>
<dbReference type="STRING" id="5627.A0A1C7LZC5"/>
<dbReference type="Proteomes" id="UP000092993">
    <property type="component" value="Unassembled WGS sequence"/>
</dbReference>
<dbReference type="Pfam" id="PF17168">
    <property type="entry name" value="DUF5127"/>
    <property type="match status" value="1"/>
</dbReference>
<evidence type="ECO:0000259" key="2">
    <source>
        <dbReference type="Pfam" id="PF16335"/>
    </source>
</evidence>
<feature type="chain" id="PRO_5008888852" description="Glutaminase A" evidence="1">
    <location>
        <begin position="20"/>
        <end position="729"/>
    </location>
</feature>
<evidence type="ECO:0000313" key="5">
    <source>
        <dbReference type="Proteomes" id="UP000092993"/>
    </source>
</evidence>
<evidence type="ECO:0000256" key="1">
    <source>
        <dbReference type="SAM" id="SignalP"/>
    </source>
</evidence>
<evidence type="ECO:0000313" key="4">
    <source>
        <dbReference type="EMBL" id="OBZ70065.1"/>
    </source>
</evidence>
<dbReference type="OMA" id="GWEIWTA"/>
<dbReference type="InterPro" id="IPR032514">
    <property type="entry name" value="GtaA_central"/>
</dbReference>
<dbReference type="SUPFAM" id="SSF48208">
    <property type="entry name" value="Six-hairpin glycosidases"/>
    <property type="match status" value="1"/>
</dbReference>
<gene>
    <name evidence="4" type="ORF">A0H81_09936</name>
</gene>
<dbReference type="InterPro" id="IPR008928">
    <property type="entry name" value="6-hairpin_glycosidase_sf"/>
</dbReference>
<feature type="domain" description="Glutaminase A N-terminal" evidence="3">
    <location>
        <begin position="110"/>
        <end position="321"/>
    </location>
</feature>
<feature type="domain" description="Glutaminase A central" evidence="2">
    <location>
        <begin position="327"/>
        <end position="676"/>
    </location>
</feature>
<dbReference type="OrthoDB" id="3918848at2759"/>
<dbReference type="PANTHER" id="PTHR31987">
    <property type="entry name" value="GLUTAMINASE A-RELATED"/>
    <property type="match status" value="1"/>
</dbReference>
<dbReference type="GO" id="GO:0005975">
    <property type="term" value="P:carbohydrate metabolic process"/>
    <property type="evidence" value="ECO:0007669"/>
    <property type="project" value="InterPro"/>
</dbReference>
<comment type="caution">
    <text evidence="4">The sequence shown here is derived from an EMBL/GenBank/DDBJ whole genome shotgun (WGS) entry which is preliminary data.</text>
</comment>
<evidence type="ECO:0008006" key="6">
    <source>
        <dbReference type="Google" id="ProtNLM"/>
    </source>
</evidence>
<proteinExistence type="predicted"/>
<keyword evidence="1" id="KW-0732">Signal</keyword>
<dbReference type="InterPro" id="IPR052743">
    <property type="entry name" value="Glutaminase_GtaA"/>
</dbReference>
<keyword evidence="5" id="KW-1185">Reference proteome</keyword>
<dbReference type="EMBL" id="LUGG01000014">
    <property type="protein sequence ID" value="OBZ70065.1"/>
    <property type="molecule type" value="Genomic_DNA"/>
</dbReference>
<dbReference type="Pfam" id="PF16335">
    <property type="entry name" value="GtaA_6_Hairpin"/>
    <property type="match status" value="1"/>
</dbReference>
<accession>A0A1C7LZC5</accession>
<dbReference type="PANTHER" id="PTHR31987:SF1">
    <property type="entry name" value="GLUTAMINASE A"/>
    <property type="match status" value="1"/>
</dbReference>
<evidence type="ECO:0000259" key="3">
    <source>
        <dbReference type="Pfam" id="PF17168"/>
    </source>
</evidence>
<reference evidence="4 5" key="1">
    <citation type="submission" date="2016-03" db="EMBL/GenBank/DDBJ databases">
        <title>Whole genome sequencing of Grifola frondosa 9006-11.</title>
        <authorList>
            <person name="Min B."/>
            <person name="Park H."/>
            <person name="Kim J.-G."/>
            <person name="Cho H."/>
            <person name="Oh Y.-L."/>
            <person name="Kong W.-S."/>
            <person name="Choi I.-G."/>
        </authorList>
    </citation>
    <scope>NUCLEOTIDE SEQUENCE [LARGE SCALE GENOMIC DNA]</scope>
    <source>
        <strain evidence="4 5">9006-11</strain>
    </source>
</reference>
<dbReference type="AlphaFoldDB" id="A0A1C7LZC5"/>
<protein>
    <recommendedName>
        <fullName evidence="6">Glutaminase A</fullName>
    </recommendedName>
</protein>
<organism evidence="4 5">
    <name type="scientific">Grifola frondosa</name>
    <name type="common">Maitake</name>
    <name type="synonym">Polyporus frondosus</name>
    <dbReference type="NCBI Taxonomy" id="5627"/>
    <lineage>
        <taxon>Eukaryota</taxon>
        <taxon>Fungi</taxon>
        <taxon>Dikarya</taxon>
        <taxon>Basidiomycota</taxon>
        <taxon>Agaricomycotina</taxon>
        <taxon>Agaricomycetes</taxon>
        <taxon>Polyporales</taxon>
        <taxon>Grifolaceae</taxon>
        <taxon>Grifola</taxon>
    </lineage>
</organism>
<name>A0A1C7LZC5_GRIFR</name>